<evidence type="ECO:0000256" key="3">
    <source>
        <dbReference type="ARBA" id="ARBA00022691"/>
    </source>
</evidence>
<keyword evidence="2" id="KW-0808">Transferase</keyword>
<evidence type="ECO:0000313" key="6">
    <source>
        <dbReference type="EMBL" id="MDA0636653.1"/>
    </source>
</evidence>
<evidence type="ECO:0000313" key="7">
    <source>
        <dbReference type="Proteomes" id="UP001144036"/>
    </source>
</evidence>
<evidence type="ECO:0000259" key="5">
    <source>
        <dbReference type="Pfam" id="PF08241"/>
    </source>
</evidence>
<keyword evidence="3" id="KW-0949">S-adenosyl-L-methionine</keyword>
<feature type="region of interest" description="Disordered" evidence="4">
    <location>
        <begin position="216"/>
        <end position="237"/>
    </location>
</feature>
<dbReference type="EMBL" id="JAPNNL010000116">
    <property type="protein sequence ID" value="MDA0636653.1"/>
    <property type="molecule type" value="Genomic_DNA"/>
</dbReference>
<dbReference type="InterPro" id="IPR029063">
    <property type="entry name" value="SAM-dependent_MTases_sf"/>
</dbReference>
<dbReference type="InterPro" id="IPR013216">
    <property type="entry name" value="Methyltransf_11"/>
</dbReference>
<dbReference type="Proteomes" id="UP001144036">
    <property type="component" value="Unassembled WGS sequence"/>
</dbReference>
<keyword evidence="7" id="KW-1185">Reference proteome</keyword>
<gene>
    <name evidence="6" type="ORF">OUY22_24845</name>
</gene>
<dbReference type="SUPFAM" id="SSF53335">
    <property type="entry name" value="S-adenosyl-L-methionine-dependent methyltransferases"/>
    <property type="match status" value="1"/>
</dbReference>
<comment type="caution">
    <text evidence="6">The sequence shown here is derived from an EMBL/GenBank/DDBJ whole genome shotgun (WGS) entry which is preliminary data.</text>
</comment>
<evidence type="ECO:0000256" key="2">
    <source>
        <dbReference type="ARBA" id="ARBA00022679"/>
    </source>
</evidence>
<dbReference type="PANTHER" id="PTHR43464">
    <property type="entry name" value="METHYLTRANSFERASE"/>
    <property type="match status" value="1"/>
</dbReference>
<evidence type="ECO:0000256" key="1">
    <source>
        <dbReference type="ARBA" id="ARBA00022603"/>
    </source>
</evidence>
<reference evidence="6" key="1">
    <citation type="submission" date="2022-11" db="EMBL/GenBank/DDBJ databases">
        <title>Nonomuraea corallina sp. nov., a new species of the genus Nonomuraea isolated from sea side sediment in Thai sea.</title>
        <authorList>
            <person name="Ngamcharungchit C."/>
            <person name="Matsumoto A."/>
            <person name="Suriyachadkun C."/>
            <person name="Panbangred W."/>
            <person name="Inahashi Y."/>
            <person name="Intra B."/>
        </authorList>
    </citation>
    <scope>NUCLEOTIDE SEQUENCE</scope>
    <source>
        <strain evidence="6">MCN248</strain>
    </source>
</reference>
<dbReference type="Pfam" id="PF08241">
    <property type="entry name" value="Methyltransf_11"/>
    <property type="match status" value="1"/>
</dbReference>
<dbReference type="GO" id="GO:0032259">
    <property type="term" value="P:methylation"/>
    <property type="evidence" value="ECO:0007669"/>
    <property type="project" value="UniProtKB-KW"/>
</dbReference>
<feature type="domain" description="Methyltransferase type 11" evidence="5">
    <location>
        <begin position="53"/>
        <end position="149"/>
    </location>
</feature>
<evidence type="ECO:0000256" key="4">
    <source>
        <dbReference type="SAM" id="MobiDB-lite"/>
    </source>
</evidence>
<dbReference type="CDD" id="cd02440">
    <property type="entry name" value="AdoMet_MTases"/>
    <property type="match status" value="1"/>
</dbReference>
<proteinExistence type="predicted"/>
<dbReference type="Gene3D" id="3.40.50.150">
    <property type="entry name" value="Vaccinia Virus protein VP39"/>
    <property type="match status" value="1"/>
</dbReference>
<name>A0ABT4SHG5_9ACTN</name>
<dbReference type="RefSeq" id="WP_270157547.1">
    <property type="nucleotide sequence ID" value="NZ_JAPNNL010000116.1"/>
</dbReference>
<keyword evidence="1 6" id="KW-0489">Methyltransferase</keyword>
<protein>
    <submittedName>
        <fullName evidence="6">Class I SAM-dependent methyltransferase</fullName>
    </submittedName>
</protein>
<organism evidence="6 7">
    <name type="scientific">Nonomuraea corallina</name>
    <dbReference type="NCBI Taxonomy" id="2989783"/>
    <lineage>
        <taxon>Bacteria</taxon>
        <taxon>Bacillati</taxon>
        <taxon>Actinomycetota</taxon>
        <taxon>Actinomycetes</taxon>
        <taxon>Streptosporangiales</taxon>
        <taxon>Streptosporangiaceae</taxon>
        <taxon>Nonomuraea</taxon>
    </lineage>
</organism>
<dbReference type="PANTHER" id="PTHR43464:SF19">
    <property type="entry name" value="UBIQUINONE BIOSYNTHESIS O-METHYLTRANSFERASE, MITOCHONDRIAL"/>
    <property type="match status" value="1"/>
</dbReference>
<sequence length="237" mass="25458">MPTPDLAPISTFWDSSADAFDQEPDHGLRSPQVRAAWWLRLTQWLPSGASDILDLGCGTGSLMLLLAQQGHRPTGVDLSPRMIDQAARKLGEAGLSAPLLLGDAGDPPVAAGARFDAVLVRHLLWTLPAPEEALRRWLALLRPGGRLVLVEGRWTAPGDPPYAAAAPPLPWLGGVPAERLTAALAPMARVVHHERLTDPALWGRPVTDERYVLIARPSPEQEQQQERPVAPGASPAA</sequence>
<dbReference type="GO" id="GO:0008168">
    <property type="term" value="F:methyltransferase activity"/>
    <property type="evidence" value="ECO:0007669"/>
    <property type="project" value="UniProtKB-KW"/>
</dbReference>
<accession>A0ABT4SHG5</accession>